<dbReference type="AlphaFoldDB" id="A0A833QQ36"/>
<dbReference type="Proteomes" id="UP000623129">
    <property type="component" value="Unassembled WGS sequence"/>
</dbReference>
<reference evidence="1" key="1">
    <citation type="submission" date="2020-01" db="EMBL/GenBank/DDBJ databases">
        <title>Genome sequence of Kobresia littledalei, the first chromosome-level genome in the family Cyperaceae.</title>
        <authorList>
            <person name="Qu G."/>
        </authorList>
    </citation>
    <scope>NUCLEOTIDE SEQUENCE</scope>
    <source>
        <strain evidence="1">C.B.Clarke</strain>
        <tissue evidence="1">Leaf</tissue>
    </source>
</reference>
<evidence type="ECO:0000313" key="1">
    <source>
        <dbReference type="EMBL" id="KAF3322742.1"/>
    </source>
</evidence>
<name>A0A833QQ36_9POAL</name>
<dbReference type="OrthoDB" id="1880172at2759"/>
<proteinExistence type="predicted"/>
<protein>
    <submittedName>
        <fullName evidence="1">Uncharacterized protein</fullName>
    </submittedName>
</protein>
<keyword evidence="2" id="KW-1185">Reference proteome</keyword>
<dbReference type="Gene3D" id="3.30.530.20">
    <property type="match status" value="1"/>
</dbReference>
<comment type="caution">
    <text evidence="1">The sequence shown here is derived from an EMBL/GenBank/DDBJ whole genome shotgun (WGS) entry which is preliminary data.</text>
</comment>
<organism evidence="1 2">
    <name type="scientific">Carex littledalei</name>
    <dbReference type="NCBI Taxonomy" id="544730"/>
    <lineage>
        <taxon>Eukaryota</taxon>
        <taxon>Viridiplantae</taxon>
        <taxon>Streptophyta</taxon>
        <taxon>Embryophyta</taxon>
        <taxon>Tracheophyta</taxon>
        <taxon>Spermatophyta</taxon>
        <taxon>Magnoliopsida</taxon>
        <taxon>Liliopsida</taxon>
        <taxon>Poales</taxon>
        <taxon>Cyperaceae</taxon>
        <taxon>Cyperoideae</taxon>
        <taxon>Cariceae</taxon>
        <taxon>Carex</taxon>
        <taxon>Carex subgen. Euthyceras</taxon>
    </lineage>
</organism>
<evidence type="ECO:0000313" key="2">
    <source>
        <dbReference type="Proteomes" id="UP000623129"/>
    </source>
</evidence>
<dbReference type="EMBL" id="SWLB01000024">
    <property type="protein sequence ID" value="KAF3322742.1"/>
    <property type="molecule type" value="Genomic_DNA"/>
</dbReference>
<accession>A0A833QQ36</accession>
<gene>
    <name evidence="1" type="ORF">FCM35_KLT12731</name>
</gene>
<dbReference type="InterPro" id="IPR023393">
    <property type="entry name" value="START-like_dom_sf"/>
</dbReference>
<sequence>MSSNSWTCEIESVADAARLFKAGILDWHNLAPKIAPQVVTLPFSFFTEPVVLDELIRSIELWVRASRKCGKSGS</sequence>